<keyword evidence="3" id="KW-0378">Hydrolase</keyword>
<dbReference type="PANTHER" id="PTHR46438:SF2">
    <property type="entry name" value="ALPHA_BETA-HYDROLASES SUPERFAMILY PROTEIN"/>
    <property type="match status" value="1"/>
</dbReference>
<dbReference type="GO" id="GO:0016787">
    <property type="term" value="F:hydrolase activity"/>
    <property type="evidence" value="ECO:0007669"/>
    <property type="project" value="UniProtKB-KW"/>
</dbReference>
<comment type="caution">
    <text evidence="3">The sequence shown here is derived from an EMBL/GenBank/DDBJ whole genome shotgun (WGS) entry which is preliminary data.</text>
</comment>
<feature type="domain" description="AB hydrolase-1" evidence="2">
    <location>
        <begin position="150"/>
        <end position="275"/>
    </location>
</feature>
<dbReference type="EMBL" id="JATAAI010000029">
    <property type="protein sequence ID" value="KAK1736309.1"/>
    <property type="molecule type" value="Genomic_DNA"/>
</dbReference>
<dbReference type="AlphaFoldDB" id="A0AAD8XZ63"/>
<keyword evidence="4" id="KW-1185">Reference proteome</keyword>
<evidence type="ECO:0000259" key="2">
    <source>
        <dbReference type="Pfam" id="PF00561"/>
    </source>
</evidence>
<dbReference type="Gene3D" id="3.40.50.1820">
    <property type="entry name" value="alpha/beta hydrolase"/>
    <property type="match status" value="1"/>
</dbReference>
<accession>A0AAD8XZ63</accession>
<reference evidence="3" key="1">
    <citation type="submission" date="2023-06" db="EMBL/GenBank/DDBJ databases">
        <title>Survivors Of The Sea: Transcriptome response of Skeletonema marinoi to long-term dormancy.</title>
        <authorList>
            <person name="Pinder M.I.M."/>
            <person name="Kourtchenko O."/>
            <person name="Robertson E.K."/>
            <person name="Larsson T."/>
            <person name="Maumus F."/>
            <person name="Osuna-Cruz C.M."/>
            <person name="Vancaester E."/>
            <person name="Stenow R."/>
            <person name="Vandepoele K."/>
            <person name="Ploug H."/>
            <person name="Bruchert V."/>
            <person name="Godhe A."/>
            <person name="Topel M."/>
        </authorList>
    </citation>
    <scope>NUCLEOTIDE SEQUENCE</scope>
    <source>
        <strain evidence="3">R05AC</strain>
    </source>
</reference>
<dbReference type="SUPFAM" id="SSF53474">
    <property type="entry name" value="alpha/beta-Hydrolases"/>
    <property type="match status" value="1"/>
</dbReference>
<evidence type="ECO:0000313" key="4">
    <source>
        <dbReference type="Proteomes" id="UP001224775"/>
    </source>
</evidence>
<proteinExistence type="predicted"/>
<dbReference type="Proteomes" id="UP001224775">
    <property type="component" value="Unassembled WGS sequence"/>
</dbReference>
<dbReference type="InterPro" id="IPR029058">
    <property type="entry name" value="AB_hydrolase_fold"/>
</dbReference>
<feature type="chain" id="PRO_5041988516" evidence="1">
    <location>
        <begin position="22"/>
        <end position="502"/>
    </location>
</feature>
<organism evidence="3 4">
    <name type="scientific">Skeletonema marinoi</name>
    <dbReference type="NCBI Taxonomy" id="267567"/>
    <lineage>
        <taxon>Eukaryota</taxon>
        <taxon>Sar</taxon>
        <taxon>Stramenopiles</taxon>
        <taxon>Ochrophyta</taxon>
        <taxon>Bacillariophyta</taxon>
        <taxon>Coscinodiscophyceae</taxon>
        <taxon>Thalassiosirophycidae</taxon>
        <taxon>Thalassiosirales</taxon>
        <taxon>Skeletonemataceae</taxon>
        <taxon>Skeletonema</taxon>
        <taxon>Skeletonema marinoi-dohrnii complex</taxon>
    </lineage>
</organism>
<evidence type="ECO:0000313" key="3">
    <source>
        <dbReference type="EMBL" id="KAK1736309.1"/>
    </source>
</evidence>
<dbReference type="Pfam" id="PF00561">
    <property type="entry name" value="Abhydrolase_1"/>
    <property type="match status" value="1"/>
</dbReference>
<gene>
    <name evidence="3" type="ORF">QTG54_012909</name>
</gene>
<dbReference type="PANTHER" id="PTHR46438">
    <property type="entry name" value="ALPHA/BETA-HYDROLASES SUPERFAMILY PROTEIN"/>
    <property type="match status" value="1"/>
</dbReference>
<feature type="signal peptide" evidence="1">
    <location>
        <begin position="1"/>
        <end position="21"/>
    </location>
</feature>
<name>A0AAD8XZ63_9STRA</name>
<evidence type="ECO:0000256" key="1">
    <source>
        <dbReference type="SAM" id="SignalP"/>
    </source>
</evidence>
<sequence>MRTMMISPWAILFLLLLVADALSLQPSIFSAYRAKLSSSSVALLVQQGSTNNRIQSNLRQISPTHPWRTSALSSAANNEEQTIELSYESLQEEIRRRESLQEEALLDDGSSSSSSKTEQQFWKWRNHDIFCEVRTPADTSSSDSKRKPKIILLHGFGASTTYWRETMKTLQSGGFEVHALDLLGQGRSSKPYCYARDGDGRLTKFPYKLYSKAPSITSIAEETSPISMGKNTNTNVHYSINLWANMIDDYARHCNMDEVILMGNSLGSLVALSAATGDFIQTPNNVDRENMFGYLAGNHLGERSRVKGVCLFNCAVGLNSMNVLKNPNFSAVQRNVLQWIFGILNNLIFDNELLLKFALNDVVTKDLLRDALKSLYTYNSEQVDEELVDSFYYPAKFGGDGAVEAIRQIYTNDAGLSPMELTAKYPEILDKKLPLHLIWGDSDVVTPINGDVGQFYCDRVANNRGGKGMTTIDVVSAGHLLFDDNPSDTNSALLRWINKRVL</sequence>
<protein>
    <submittedName>
        <fullName evidence="3">Alpha/beta hydrolase family protein</fullName>
    </submittedName>
</protein>
<dbReference type="InterPro" id="IPR000073">
    <property type="entry name" value="AB_hydrolase_1"/>
</dbReference>
<keyword evidence="1" id="KW-0732">Signal</keyword>